<sequence>MASEDGGPSWKDRAEWKQQVWSKWMEPLVIIIVLVSAMYFTRRKNYSVFRRSPEESARSLLSPESQRSSGSDWDRPEDMASLHPPKTRRILGRWTVRTPNSSRFARHFHSRILQKFPFLVEMFYWAIALVLYRGTILITSYWYGGSQGLWDIAQHHGTSILEFEAWITGMADVKTNNRWIEWRIQQWFLTGASAGDWRGSALAFLNRVYALIHIPGTAAFIAYYYATAPTHRRFCIARRTLSLSNFVAFFVFSLYPCMPPRLLPKEYGFVDTVEAEDANSVWMKGDYVNALAAMPSMHFGYAFAIGCTLVYESGFLRHLHPLGDDTIDDLEMNGILKQESGDVPRSVASRSILLFLGIFYPALILLAIISTANHYLLDACAGAVVVGFSFLCNRFLLNFLVFEDWLLWAWRLEKPQRLAPLAKTGKGWHGWHGWQRLALLTKISKTGKDQHSQKESAQQAKFSTAGED</sequence>
<protein>
    <recommendedName>
        <fullName evidence="7">Inositolphosphotransferase Aur1/Ipt1 domain-containing protein</fullName>
    </recommendedName>
</protein>
<dbReference type="InterPro" id="IPR052185">
    <property type="entry name" value="IPC_Synthase-Related"/>
</dbReference>
<feature type="transmembrane region" description="Helical" evidence="6">
    <location>
        <begin position="208"/>
        <end position="226"/>
    </location>
</feature>
<keyword evidence="4 6" id="KW-0472">Membrane</keyword>
<dbReference type="EMBL" id="JANPWZ010002943">
    <property type="protein sequence ID" value="KAJ3555092.1"/>
    <property type="molecule type" value="Genomic_DNA"/>
</dbReference>
<evidence type="ECO:0000313" key="9">
    <source>
        <dbReference type="Proteomes" id="UP001148614"/>
    </source>
</evidence>
<dbReference type="PANTHER" id="PTHR31310">
    <property type="match status" value="1"/>
</dbReference>
<evidence type="ECO:0000259" key="7">
    <source>
        <dbReference type="Pfam" id="PF14378"/>
    </source>
</evidence>
<feature type="transmembrane region" description="Helical" evidence="6">
    <location>
        <begin position="375"/>
        <end position="397"/>
    </location>
</feature>
<feature type="transmembrane region" description="Helical" evidence="6">
    <location>
        <begin position="290"/>
        <end position="311"/>
    </location>
</feature>
<proteinExistence type="predicted"/>
<accession>A0A9W8N4R6</accession>
<evidence type="ECO:0000256" key="5">
    <source>
        <dbReference type="SAM" id="MobiDB-lite"/>
    </source>
</evidence>
<feature type="transmembrane region" description="Helical" evidence="6">
    <location>
        <begin position="238"/>
        <end position="255"/>
    </location>
</feature>
<evidence type="ECO:0000256" key="6">
    <source>
        <dbReference type="SAM" id="Phobius"/>
    </source>
</evidence>
<evidence type="ECO:0000256" key="3">
    <source>
        <dbReference type="ARBA" id="ARBA00022989"/>
    </source>
</evidence>
<dbReference type="Pfam" id="PF14378">
    <property type="entry name" value="PAP2_3"/>
    <property type="match status" value="2"/>
</dbReference>
<comment type="caution">
    <text evidence="8">The sequence shown here is derived from an EMBL/GenBank/DDBJ whole genome shotgun (WGS) entry which is preliminary data.</text>
</comment>
<feature type="transmembrane region" description="Helical" evidence="6">
    <location>
        <begin position="352"/>
        <end position="369"/>
    </location>
</feature>
<evidence type="ECO:0000256" key="1">
    <source>
        <dbReference type="ARBA" id="ARBA00004141"/>
    </source>
</evidence>
<gene>
    <name evidence="8" type="ORF">NPX13_g10433</name>
</gene>
<keyword evidence="3 6" id="KW-1133">Transmembrane helix</keyword>
<feature type="domain" description="Inositolphosphotransferase Aur1/Ipt1" evidence="7">
    <location>
        <begin position="202"/>
        <end position="310"/>
    </location>
</feature>
<dbReference type="InterPro" id="IPR026841">
    <property type="entry name" value="Aur1/Ipt1"/>
</dbReference>
<keyword evidence="2 6" id="KW-0812">Transmembrane</keyword>
<dbReference type="GO" id="GO:0016020">
    <property type="term" value="C:membrane"/>
    <property type="evidence" value="ECO:0007669"/>
    <property type="project" value="UniProtKB-SubCell"/>
</dbReference>
<evidence type="ECO:0000256" key="2">
    <source>
        <dbReference type="ARBA" id="ARBA00022692"/>
    </source>
</evidence>
<feature type="domain" description="Inositolphosphotransferase Aur1/Ipt1" evidence="7">
    <location>
        <begin position="347"/>
        <end position="391"/>
    </location>
</feature>
<name>A0A9W8N4R6_9PEZI</name>
<dbReference type="PANTHER" id="PTHR31310:SF10">
    <property type="entry name" value="INOSITOLPHOSPHOTRANSFERASE AUR1_IPT1 DOMAIN-CONTAINING PROTEIN"/>
    <property type="match status" value="1"/>
</dbReference>
<comment type="subcellular location">
    <subcellularLocation>
        <location evidence="1">Membrane</location>
        <topology evidence="1">Multi-pass membrane protein</topology>
    </subcellularLocation>
</comment>
<feature type="compositionally biased region" description="Polar residues" evidence="5">
    <location>
        <begin position="62"/>
        <end position="71"/>
    </location>
</feature>
<dbReference type="AlphaFoldDB" id="A0A9W8N4R6"/>
<evidence type="ECO:0000313" key="8">
    <source>
        <dbReference type="EMBL" id="KAJ3555092.1"/>
    </source>
</evidence>
<feature type="region of interest" description="Disordered" evidence="5">
    <location>
        <begin position="446"/>
        <end position="468"/>
    </location>
</feature>
<keyword evidence="9" id="KW-1185">Reference proteome</keyword>
<dbReference type="Proteomes" id="UP001148614">
    <property type="component" value="Unassembled WGS sequence"/>
</dbReference>
<organism evidence="8 9">
    <name type="scientific">Xylaria arbuscula</name>
    <dbReference type="NCBI Taxonomy" id="114810"/>
    <lineage>
        <taxon>Eukaryota</taxon>
        <taxon>Fungi</taxon>
        <taxon>Dikarya</taxon>
        <taxon>Ascomycota</taxon>
        <taxon>Pezizomycotina</taxon>
        <taxon>Sordariomycetes</taxon>
        <taxon>Xylariomycetidae</taxon>
        <taxon>Xylariales</taxon>
        <taxon>Xylariaceae</taxon>
        <taxon>Xylaria</taxon>
    </lineage>
</organism>
<feature type="transmembrane region" description="Helical" evidence="6">
    <location>
        <begin position="24"/>
        <end position="41"/>
    </location>
</feature>
<feature type="transmembrane region" description="Helical" evidence="6">
    <location>
        <begin position="122"/>
        <end position="143"/>
    </location>
</feature>
<dbReference type="CDD" id="cd03386">
    <property type="entry name" value="PAP2_Aur1_like"/>
    <property type="match status" value="1"/>
</dbReference>
<reference evidence="8" key="1">
    <citation type="submission" date="2022-07" db="EMBL/GenBank/DDBJ databases">
        <title>Genome Sequence of Xylaria arbuscula.</title>
        <authorList>
            <person name="Buettner E."/>
        </authorList>
    </citation>
    <scope>NUCLEOTIDE SEQUENCE</scope>
    <source>
        <strain evidence="8">VT107</strain>
    </source>
</reference>
<dbReference type="VEuPathDB" id="FungiDB:F4678DRAFT_80170"/>
<evidence type="ECO:0000256" key="4">
    <source>
        <dbReference type="ARBA" id="ARBA00023136"/>
    </source>
</evidence>
<feature type="region of interest" description="Disordered" evidence="5">
    <location>
        <begin position="59"/>
        <end position="83"/>
    </location>
</feature>